<dbReference type="PROSITE" id="PS51471">
    <property type="entry name" value="FE2OG_OXY"/>
    <property type="match status" value="1"/>
</dbReference>
<dbReference type="InterPro" id="IPR026992">
    <property type="entry name" value="DIOX_N"/>
</dbReference>
<gene>
    <name evidence="7" type="ORF">DH2020_004510</name>
</gene>
<dbReference type="InterPro" id="IPR044861">
    <property type="entry name" value="IPNS-like_FE2OG_OXY"/>
</dbReference>
<evidence type="ECO:0000259" key="6">
    <source>
        <dbReference type="PROSITE" id="PS51471"/>
    </source>
</evidence>
<dbReference type="Pfam" id="PF03171">
    <property type="entry name" value="2OG-FeII_Oxy"/>
    <property type="match status" value="1"/>
</dbReference>
<accession>A0ABR0XQC9</accession>
<keyword evidence="2 5" id="KW-0479">Metal-binding</keyword>
<organism evidence="7 8">
    <name type="scientific">Rehmannia glutinosa</name>
    <name type="common">Chinese foxglove</name>
    <dbReference type="NCBI Taxonomy" id="99300"/>
    <lineage>
        <taxon>Eukaryota</taxon>
        <taxon>Viridiplantae</taxon>
        <taxon>Streptophyta</taxon>
        <taxon>Embryophyta</taxon>
        <taxon>Tracheophyta</taxon>
        <taxon>Spermatophyta</taxon>
        <taxon>Magnoliopsida</taxon>
        <taxon>eudicotyledons</taxon>
        <taxon>Gunneridae</taxon>
        <taxon>Pentapetalae</taxon>
        <taxon>asterids</taxon>
        <taxon>lamiids</taxon>
        <taxon>Lamiales</taxon>
        <taxon>Orobanchaceae</taxon>
        <taxon>Rehmannieae</taxon>
        <taxon>Rehmannia</taxon>
    </lineage>
</organism>
<keyword evidence="8" id="KW-1185">Reference proteome</keyword>
<name>A0ABR0XQC9_REHGL</name>
<sequence>MLTEEKTSADQIQAYDRLSELKAFDETKSGVKGLVDAGITKVPRIFIHPPELLDRNNNIIPPKNTQFTFPVIDLDGLEKDPVRHQKIIEEIRGAAESWGFFQVINHGIPESDMEEMINGVRDFFEQDDDVKKQYYTRDATKRVVYNSNFDLYTGKAAGWRDSMYILVAPNPPLPQELPEVCSKILMDYSKKSMELGCTSLKLLAEGLGLNPNHLLDMDSAEGLAMICHYYPPCPEPDVTIGAGKHSDNSFLTLLLQDNLGGLQVLHQGHWVDVPPRPGALVINIGDFVQVMSNDKFKSIEHRVLANRGESPRISVASFFTTGPRPSSKLYGPIDEILSDENRPKYRSFTVKEYTDHFRAKGLDGTSPLLHFKI</sequence>
<dbReference type="PANTHER" id="PTHR10209">
    <property type="entry name" value="OXIDOREDUCTASE, 2OG-FE II OXYGENASE FAMILY PROTEIN"/>
    <property type="match status" value="1"/>
</dbReference>
<evidence type="ECO:0000313" key="8">
    <source>
        <dbReference type="Proteomes" id="UP001318860"/>
    </source>
</evidence>
<reference evidence="7 8" key="1">
    <citation type="journal article" date="2021" name="Comput. Struct. Biotechnol. J.">
        <title>De novo genome assembly of the potent medicinal plant Rehmannia glutinosa using nanopore technology.</title>
        <authorList>
            <person name="Ma L."/>
            <person name="Dong C."/>
            <person name="Song C."/>
            <person name="Wang X."/>
            <person name="Zheng X."/>
            <person name="Niu Y."/>
            <person name="Chen S."/>
            <person name="Feng W."/>
        </authorList>
    </citation>
    <scope>NUCLEOTIDE SEQUENCE [LARGE SCALE GENOMIC DNA]</scope>
    <source>
        <strain evidence="7">DH-2019</strain>
    </source>
</reference>
<evidence type="ECO:0000256" key="2">
    <source>
        <dbReference type="ARBA" id="ARBA00022723"/>
    </source>
</evidence>
<comment type="similarity">
    <text evidence="1 5">Belongs to the iron/ascorbate-dependent oxidoreductase family.</text>
</comment>
<keyword evidence="4 5" id="KW-0408">Iron</keyword>
<dbReference type="SUPFAM" id="SSF51197">
    <property type="entry name" value="Clavaminate synthase-like"/>
    <property type="match status" value="1"/>
</dbReference>
<dbReference type="EMBL" id="JABTTQ020000003">
    <property type="protein sequence ID" value="KAK6161129.1"/>
    <property type="molecule type" value="Genomic_DNA"/>
</dbReference>
<dbReference type="Pfam" id="PF14226">
    <property type="entry name" value="DIOX_N"/>
    <property type="match status" value="1"/>
</dbReference>
<feature type="domain" description="Fe2OG dioxygenase" evidence="6">
    <location>
        <begin position="221"/>
        <end position="322"/>
    </location>
</feature>
<protein>
    <recommendedName>
        <fullName evidence="6">Fe2OG dioxygenase domain-containing protein</fullName>
    </recommendedName>
</protein>
<evidence type="ECO:0000256" key="4">
    <source>
        <dbReference type="ARBA" id="ARBA00023004"/>
    </source>
</evidence>
<evidence type="ECO:0000256" key="3">
    <source>
        <dbReference type="ARBA" id="ARBA00023002"/>
    </source>
</evidence>
<dbReference type="Proteomes" id="UP001318860">
    <property type="component" value="Unassembled WGS sequence"/>
</dbReference>
<comment type="caution">
    <text evidence="7">The sequence shown here is derived from an EMBL/GenBank/DDBJ whole genome shotgun (WGS) entry which is preliminary data.</text>
</comment>
<dbReference type="PANTHER" id="PTHR10209:SF791">
    <property type="entry name" value="1-AMINOCYCLOPROPANE-1-CARBOXYLATE OXIDASE HOMOLOG 1"/>
    <property type="match status" value="1"/>
</dbReference>
<evidence type="ECO:0000313" key="7">
    <source>
        <dbReference type="EMBL" id="KAK6161129.1"/>
    </source>
</evidence>
<dbReference type="Gene3D" id="2.60.120.330">
    <property type="entry name" value="B-lactam Antibiotic, Isopenicillin N Synthase, Chain"/>
    <property type="match status" value="1"/>
</dbReference>
<dbReference type="InterPro" id="IPR005123">
    <property type="entry name" value="Oxoglu/Fe-dep_dioxygenase_dom"/>
</dbReference>
<proteinExistence type="inferred from homology"/>
<keyword evidence="3 5" id="KW-0560">Oxidoreductase</keyword>
<dbReference type="InterPro" id="IPR027443">
    <property type="entry name" value="IPNS-like_sf"/>
</dbReference>
<evidence type="ECO:0000256" key="5">
    <source>
        <dbReference type="RuleBase" id="RU003682"/>
    </source>
</evidence>
<evidence type="ECO:0000256" key="1">
    <source>
        <dbReference type="ARBA" id="ARBA00008056"/>
    </source>
</evidence>